<dbReference type="Pfam" id="PF13557">
    <property type="entry name" value="Phenol_MetA_deg"/>
    <property type="match status" value="1"/>
</dbReference>
<protein>
    <submittedName>
        <fullName evidence="1">Transporter</fullName>
    </submittedName>
</protein>
<dbReference type="EMBL" id="JBAWKC010000002">
    <property type="protein sequence ID" value="MFH6768450.1"/>
    <property type="molecule type" value="Genomic_DNA"/>
</dbReference>
<organism evidence="1 2">
    <name type="scientific">Gaetbulibacter aquiaggeris</name>
    <dbReference type="NCBI Taxonomy" id="1735373"/>
    <lineage>
        <taxon>Bacteria</taxon>
        <taxon>Pseudomonadati</taxon>
        <taxon>Bacteroidota</taxon>
        <taxon>Flavobacteriia</taxon>
        <taxon>Flavobacteriales</taxon>
        <taxon>Flavobacteriaceae</taxon>
        <taxon>Gaetbulibacter</taxon>
    </lineage>
</organism>
<reference evidence="1 2" key="1">
    <citation type="submission" date="2024-02" db="EMBL/GenBank/DDBJ databases">
        <title>A Gaetbulibacter species isolated from tidal flats and genomic insights of their niches.</title>
        <authorList>
            <person name="Ye Y."/>
        </authorList>
    </citation>
    <scope>NUCLEOTIDE SEQUENCE [LARGE SCALE GENOMIC DNA]</scope>
    <source>
        <strain evidence="1 2">KEM-8</strain>
    </source>
</reference>
<name>A0ABW7MPB0_9FLAO</name>
<dbReference type="Proteomes" id="UP001610104">
    <property type="component" value="Unassembled WGS sequence"/>
</dbReference>
<dbReference type="RefSeq" id="WP_395437705.1">
    <property type="nucleotide sequence ID" value="NZ_JBAWKC010000002.1"/>
</dbReference>
<gene>
    <name evidence="1" type="ORF">V8G56_06865</name>
</gene>
<keyword evidence="2" id="KW-1185">Reference proteome</keyword>
<evidence type="ECO:0000313" key="1">
    <source>
        <dbReference type="EMBL" id="MFH6768450.1"/>
    </source>
</evidence>
<accession>A0ABW7MPB0</accession>
<dbReference type="InterPro" id="IPR025737">
    <property type="entry name" value="FApF"/>
</dbReference>
<evidence type="ECO:0000313" key="2">
    <source>
        <dbReference type="Proteomes" id="UP001610104"/>
    </source>
</evidence>
<proteinExistence type="predicted"/>
<comment type="caution">
    <text evidence="1">The sequence shown here is derived from an EMBL/GenBank/DDBJ whole genome shotgun (WGS) entry which is preliminary data.</text>
</comment>
<sequence length="247" mass="28163">MKRNEFGFFFLTVLLLHLELVCQTVEPSRNVQRNNLQLEFETTYSVENESVNKTTSWNIPNILMRYGVSDNIELQLHTPFTKVRCFENGQLTSNIFEFKEMEFGVSVNLWKQNKLIPEAAIMARIVSSTQEINTGALGNIVSLNFLNAISNKISFNYNIGTTTNIDKNTFWFYVMNISYELNSKTRFFVENTGMFNENTESSCLGTGFGFNLNSSFAIDFSIANSLNNKMFYGGAIVAWVINTKKKG</sequence>